<dbReference type="Proteomes" id="UP000000321">
    <property type="component" value="Unassembled WGS sequence"/>
</dbReference>
<dbReference type="AlphaFoldDB" id="Q1YFH1"/>
<gene>
    <name evidence="2" type="ORF">SI859A1_03210</name>
</gene>
<dbReference type="SUPFAM" id="SSF55729">
    <property type="entry name" value="Acyl-CoA N-acyltransferases (Nat)"/>
    <property type="match status" value="1"/>
</dbReference>
<reference evidence="2 3" key="1">
    <citation type="journal article" date="2008" name="Appl. Environ. Microbiol.">
        <title>Genomic insights into Mn(II) oxidation by the marine alphaproteobacterium Aurantimonas sp. strain SI85-9A1.</title>
        <authorList>
            <person name="Dick G.J."/>
            <person name="Podell S."/>
            <person name="Johnson H.A."/>
            <person name="Rivera-Espinoza Y."/>
            <person name="Bernier-Latmani R."/>
            <person name="McCarthy J.K."/>
            <person name="Torpey J.W."/>
            <person name="Clement B.G."/>
            <person name="Gaasterland T."/>
            <person name="Tebo B.M."/>
        </authorList>
    </citation>
    <scope>NUCLEOTIDE SEQUENCE [LARGE SCALE GENOMIC DNA]</scope>
    <source>
        <strain evidence="2 3">SI85-9A1</strain>
    </source>
</reference>
<dbReference type="BioCyc" id="AURANTIMONAS:SI859A1_03210-MONOMER"/>
<dbReference type="Gene3D" id="3.40.630.30">
    <property type="match status" value="1"/>
</dbReference>
<organism evidence="2 3">
    <name type="scientific">Aurantimonas manganoxydans (strain ATCC BAA-1229 / DSM 21871 / SI85-9A1)</name>
    <dbReference type="NCBI Taxonomy" id="287752"/>
    <lineage>
        <taxon>Bacteria</taxon>
        <taxon>Pseudomonadati</taxon>
        <taxon>Pseudomonadota</taxon>
        <taxon>Alphaproteobacteria</taxon>
        <taxon>Hyphomicrobiales</taxon>
        <taxon>Aurantimonadaceae</taxon>
        <taxon>Aurantimonas</taxon>
    </lineage>
</organism>
<sequence>MPAASDDHDLRIACEKSFDFSGPDYARLFEAAATGAFAHPLWLDTFYAMLAPARGAAPVIVTGRQPNGRLAFVLPLILRRVQGIRLLEATDLGVSDYAAPVIDPAIRPALAADTTLAARIRAVLPAHDMLRLRPVRPEAVADWRIFLAAEPQPADFSAHAATLTAPYADWRRTAFSRSFQKYLDRRKKRLLKNPAVRLDRLEGPAAADAVHRLRDLRSGRFAGDPIQTPDVARFYAAIAERGSGAGFCALYRLSEGDTPIAYVFALTTGERLLYLLIGADYDNFGRHSPGLVLYDLMMEDWLARGGRIFDFTIGDEDFKADFGTAPTPMFILTGTPTVLGRAARIVFAIREKLRHMRGDMLHRTVSTKTSET</sequence>
<dbReference type="EMBL" id="AAPJ01000006">
    <property type="protein sequence ID" value="EAS49002.1"/>
    <property type="molecule type" value="Genomic_DNA"/>
</dbReference>
<dbReference type="InterPro" id="IPR016181">
    <property type="entry name" value="Acyl_CoA_acyltransferase"/>
</dbReference>
<dbReference type="InterPro" id="IPR038740">
    <property type="entry name" value="BioF2-like_GNAT_dom"/>
</dbReference>
<dbReference type="HOGENOM" id="CLU_046277_2_1_5"/>
<evidence type="ECO:0000313" key="2">
    <source>
        <dbReference type="EMBL" id="EAS49002.1"/>
    </source>
</evidence>
<accession>Q1YFH1</accession>
<evidence type="ECO:0000259" key="1">
    <source>
        <dbReference type="Pfam" id="PF13480"/>
    </source>
</evidence>
<dbReference type="RefSeq" id="WP_009211023.1">
    <property type="nucleotide sequence ID" value="NZ_BBWP01000004.1"/>
</dbReference>
<name>Q1YFH1_AURMS</name>
<comment type="caution">
    <text evidence="2">The sequence shown here is derived from an EMBL/GenBank/DDBJ whole genome shotgun (WGS) entry which is preliminary data.</text>
</comment>
<protein>
    <recommendedName>
        <fullName evidence="1">BioF2-like acetyltransferase domain-containing protein</fullName>
    </recommendedName>
</protein>
<evidence type="ECO:0000313" key="3">
    <source>
        <dbReference type="Proteomes" id="UP000000321"/>
    </source>
</evidence>
<proteinExistence type="predicted"/>
<feature type="domain" description="BioF2-like acetyltransferase" evidence="1">
    <location>
        <begin position="177"/>
        <end position="319"/>
    </location>
</feature>
<dbReference type="OrthoDB" id="8193702at2"/>
<dbReference type="Pfam" id="PF13480">
    <property type="entry name" value="Acetyltransf_6"/>
    <property type="match status" value="1"/>
</dbReference>
<keyword evidence="3" id="KW-1185">Reference proteome</keyword>